<keyword evidence="3" id="KW-1185">Reference proteome</keyword>
<accession>A0ABW2IBK4</accession>
<dbReference type="InterPro" id="IPR014710">
    <property type="entry name" value="RmlC-like_jellyroll"/>
</dbReference>
<evidence type="ECO:0000313" key="3">
    <source>
        <dbReference type="Proteomes" id="UP001596542"/>
    </source>
</evidence>
<dbReference type="InterPro" id="IPR011051">
    <property type="entry name" value="RmlC_Cupin_sf"/>
</dbReference>
<dbReference type="SUPFAM" id="SSF51182">
    <property type="entry name" value="RmlC-like cupins"/>
    <property type="match status" value="1"/>
</dbReference>
<evidence type="ECO:0000259" key="1">
    <source>
        <dbReference type="Pfam" id="PF07883"/>
    </source>
</evidence>
<dbReference type="PANTHER" id="PTHR40112:SF1">
    <property type="entry name" value="H2HPP ISOMERASE"/>
    <property type="match status" value="1"/>
</dbReference>
<dbReference type="InterPro" id="IPR052535">
    <property type="entry name" value="Bacilysin_H2HPP_isomerase"/>
</dbReference>
<comment type="caution">
    <text evidence="2">The sequence shown here is derived from an EMBL/GenBank/DDBJ whole genome shotgun (WGS) entry which is preliminary data.</text>
</comment>
<sequence>MTTNTKNKGAVKAGNGTYIFALPEMAGMAAGIGYSTAFGPVVEGERMQVGLISKPRGTGAKPHTHPNEQWNYIVQGTLRVSIGDQPERLCGPGTLLYFPANIVHSTVATPDEDVVFLTVKDLSHGIHGKAVDGTTDGGYFEPGFGSK</sequence>
<gene>
    <name evidence="2" type="ORF">ACFQPC_09385</name>
</gene>
<protein>
    <submittedName>
        <fullName evidence="2">Cupin domain-containing protein</fullName>
    </submittedName>
</protein>
<reference evidence="3" key="1">
    <citation type="journal article" date="2019" name="Int. J. Syst. Evol. Microbiol.">
        <title>The Global Catalogue of Microorganisms (GCM) 10K type strain sequencing project: providing services to taxonomists for standard genome sequencing and annotation.</title>
        <authorList>
            <consortium name="The Broad Institute Genomics Platform"/>
            <consortium name="The Broad Institute Genome Sequencing Center for Infectious Disease"/>
            <person name="Wu L."/>
            <person name="Ma J."/>
        </authorList>
    </citation>
    <scope>NUCLEOTIDE SEQUENCE [LARGE SCALE GENOMIC DNA]</scope>
    <source>
        <strain evidence="3">KACC 12508</strain>
    </source>
</reference>
<dbReference type="EMBL" id="JBHTBU010000001">
    <property type="protein sequence ID" value="MFC7288245.1"/>
    <property type="molecule type" value="Genomic_DNA"/>
</dbReference>
<feature type="domain" description="Cupin type-2" evidence="1">
    <location>
        <begin position="55"/>
        <end position="119"/>
    </location>
</feature>
<dbReference type="RefSeq" id="WP_382271602.1">
    <property type="nucleotide sequence ID" value="NZ_JBHTBU010000001.1"/>
</dbReference>
<proteinExistence type="predicted"/>
<name>A0ABW2IBK4_9BURK</name>
<dbReference type="Gene3D" id="2.60.120.10">
    <property type="entry name" value="Jelly Rolls"/>
    <property type="match status" value="1"/>
</dbReference>
<evidence type="ECO:0000313" key="2">
    <source>
        <dbReference type="EMBL" id="MFC7288245.1"/>
    </source>
</evidence>
<dbReference type="Proteomes" id="UP001596542">
    <property type="component" value="Unassembled WGS sequence"/>
</dbReference>
<dbReference type="Pfam" id="PF07883">
    <property type="entry name" value="Cupin_2"/>
    <property type="match status" value="1"/>
</dbReference>
<dbReference type="PANTHER" id="PTHR40112">
    <property type="entry name" value="H2HPP ISOMERASE"/>
    <property type="match status" value="1"/>
</dbReference>
<dbReference type="InterPro" id="IPR013096">
    <property type="entry name" value="Cupin_2"/>
</dbReference>
<organism evidence="2 3">
    <name type="scientific">Herminiimonas glaciei</name>
    <dbReference type="NCBI Taxonomy" id="523788"/>
    <lineage>
        <taxon>Bacteria</taxon>
        <taxon>Pseudomonadati</taxon>
        <taxon>Pseudomonadota</taxon>
        <taxon>Betaproteobacteria</taxon>
        <taxon>Burkholderiales</taxon>
        <taxon>Oxalobacteraceae</taxon>
        <taxon>Herminiimonas</taxon>
    </lineage>
</organism>